<evidence type="ECO:0000313" key="3">
    <source>
        <dbReference type="Proteomes" id="UP000075901"/>
    </source>
</evidence>
<name>A0A182SRL3_9DIPT</name>
<reference evidence="3" key="1">
    <citation type="submission" date="2013-09" db="EMBL/GenBank/DDBJ databases">
        <title>The Genome Sequence of Anopheles maculatus species B.</title>
        <authorList>
            <consortium name="The Broad Institute Genomics Platform"/>
            <person name="Neafsey D.E."/>
            <person name="Besansky N."/>
            <person name="Howell P."/>
            <person name="Walton C."/>
            <person name="Young S.K."/>
            <person name="Zeng Q."/>
            <person name="Gargeya S."/>
            <person name="Fitzgerald M."/>
            <person name="Haas B."/>
            <person name="Abouelleil A."/>
            <person name="Allen A.W."/>
            <person name="Alvarado L."/>
            <person name="Arachchi H.M."/>
            <person name="Berlin A.M."/>
            <person name="Chapman S.B."/>
            <person name="Gainer-Dewar J."/>
            <person name="Goldberg J."/>
            <person name="Griggs A."/>
            <person name="Gujja S."/>
            <person name="Hansen M."/>
            <person name="Howarth C."/>
            <person name="Imamovic A."/>
            <person name="Ireland A."/>
            <person name="Larimer J."/>
            <person name="McCowan C."/>
            <person name="Murphy C."/>
            <person name="Pearson M."/>
            <person name="Poon T.W."/>
            <person name="Priest M."/>
            <person name="Roberts A."/>
            <person name="Saif S."/>
            <person name="Shea T."/>
            <person name="Sisk P."/>
            <person name="Sykes S."/>
            <person name="Wortman J."/>
            <person name="Nusbaum C."/>
            <person name="Birren B."/>
        </authorList>
    </citation>
    <scope>NUCLEOTIDE SEQUENCE [LARGE SCALE GENOMIC DNA]</scope>
    <source>
        <strain evidence="3">maculatus3</strain>
    </source>
</reference>
<evidence type="ECO:0000256" key="1">
    <source>
        <dbReference type="SAM" id="MobiDB-lite"/>
    </source>
</evidence>
<feature type="compositionally biased region" description="Polar residues" evidence="1">
    <location>
        <begin position="225"/>
        <end position="245"/>
    </location>
</feature>
<proteinExistence type="predicted"/>
<dbReference type="EnsemblMetazoa" id="AMAM012018-RA">
    <property type="protein sequence ID" value="AMAM012018-PA"/>
    <property type="gene ID" value="AMAM012018"/>
</dbReference>
<dbReference type="VEuPathDB" id="VectorBase:AMAM012018"/>
<sequence length="373" mass="38681">MNENGGGGVANGGSGNAAVVANGNGYSSNVEQPAVRLHDANGCQKVFTAGTAEEEWCEKAVSGGGGGGKGRKTSSPVVSELKLLVPPTTGTGQRELTTMAAEENKENVIVVGGGGLVSRSLFPDAPTTPKVSRKALPVEPLLDGHLYPHHHHHHHHHHHNNNNNNNQYQHQSQHHLSFAPAHHVFNHNHHHHQQLHTAGCSVASVSCSPSTCVKKHVQKMRIQSPVAQLDSSNSSEEMATVTTPSKPYVGGGDARCSELSTSPGTVDPDGVSDGSIGILTTLTDTMNHVAVPDEAAPASLPCSHESTSFGTAASVTSTTVSSSSCSSAHCTLKCIETSTVSSGGVADNSVHVAATNGHSKVLLQPNDKDAIIC</sequence>
<reference evidence="2" key="2">
    <citation type="submission" date="2020-05" db="UniProtKB">
        <authorList>
            <consortium name="EnsemblMetazoa"/>
        </authorList>
    </citation>
    <scope>IDENTIFICATION</scope>
    <source>
        <strain evidence="2">maculatus3</strain>
    </source>
</reference>
<organism evidence="2 3">
    <name type="scientific">Anopheles maculatus</name>
    <dbReference type="NCBI Taxonomy" id="74869"/>
    <lineage>
        <taxon>Eukaryota</taxon>
        <taxon>Metazoa</taxon>
        <taxon>Ecdysozoa</taxon>
        <taxon>Arthropoda</taxon>
        <taxon>Hexapoda</taxon>
        <taxon>Insecta</taxon>
        <taxon>Pterygota</taxon>
        <taxon>Neoptera</taxon>
        <taxon>Endopterygota</taxon>
        <taxon>Diptera</taxon>
        <taxon>Nematocera</taxon>
        <taxon>Culicoidea</taxon>
        <taxon>Culicidae</taxon>
        <taxon>Anophelinae</taxon>
        <taxon>Anopheles</taxon>
        <taxon>Anopheles maculatus group</taxon>
    </lineage>
</organism>
<keyword evidence="3" id="KW-1185">Reference proteome</keyword>
<accession>A0A182SRL3</accession>
<dbReference type="AlphaFoldDB" id="A0A182SRL3"/>
<feature type="region of interest" description="Disordered" evidence="1">
    <location>
        <begin position="145"/>
        <end position="169"/>
    </location>
</feature>
<protein>
    <submittedName>
        <fullName evidence="2">Uncharacterized protein</fullName>
    </submittedName>
</protein>
<evidence type="ECO:0000313" key="2">
    <source>
        <dbReference type="EnsemblMetazoa" id="AMAM012018-PA"/>
    </source>
</evidence>
<feature type="region of interest" description="Disordered" evidence="1">
    <location>
        <begin position="225"/>
        <end position="272"/>
    </location>
</feature>
<feature type="compositionally biased region" description="Basic residues" evidence="1">
    <location>
        <begin position="147"/>
        <end position="160"/>
    </location>
</feature>
<dbReference type="Proteomes" id="UP000075901">
    <property type="component" value="Unassembled WGS sequence"/>
</dbReference>